<evidence type="ECO:0000256" key="1">
    <source>
        <dbReference type="PIRNR" id="PIRNR018169"/>
    </source>
</evidence>
<dbReference type="PIRSF" id="PIRSF018169">
    <property type="entry name" value="PAF_acetylhydrolase"/>
    <property type="match status" value="1"/>
</dbReference>
<comment type="catalytic activity">
    <reaction evidence="1">
        <text>a 1-O-alkyl-2-acetyl-sn-glycero-3-phosphocholine + H2O = a 1-O-alkyl-sn-glycero-3-phosphocholine + acetate + H(+)</text>
        <dbReference type="Rhea" id="RHEA:17777"/>
        <dbReference type="ChEBI" id="CHEBI:15377"/>
        <dbReference type="ChEBI" id="CHEBI:15378"/>
        <dbReference type="ChEBI" id="CHEBI:30089"/>
        <dbReference type="ChEBI" id="CHEBI:30909"/>
        <dbReference type="ChEBI" id="CHEBI:36707"/>
        <dbReference type="EC" id="3.1.1.47"/>
    </reaction>
</comment>
<keyword evidence="3" id="KW-1185">Reference proteome</keyword>
<dbReference type="GeneID" id="43585889"/>
<dbReference type="InterPro" id="IPR016715">
    <property type="entry name" value="PAF_acetylhydro_eukaryote"/>
</dbReference>
<reference evidence="2" key="1">
    <citation type="submission" date="2017-08" db="EMBL/GenBank/DDBJ databases">
        <authorList>
            <person name="Cuomo C."/>
            <person name="Billmyre B."/>
            <person name="Heitman J."/>
        </authorList>
    </citation>
    <scope>NUCLEOTIDE SEQUENCE</scope>
    <source>
        <strain evidence="2">CBS 12478</strain>
    </source>
</reference>
<dbReference type="PANTHER" id="PTHR10272:SF0">
    <property type="entry name" value="PLATELET-ACTIVATING FACTOR ACETYLHYDROLASE"/>
    <property type="match status" value="1"/>
</dbReference>
<dbReference type="AlphaFoldDB" id="A0A5M6C7B7"/>
<dbReference type="EMBL" id="CP144056">
    <property type="protein sequence ID" value="WWD19258.1"/>
    <property type="molecule type" value="Genomic_DNA"/>
</dbReference>
<dbReference type="Pfam" id="PF03403">
    <property type="entry name" value="PAF-AH_p_II"/>
    <property type="match status" value="1"/>
</dbReference>
<evidence type="ECO:0000313" key="2">
    <source>
        <dbReference type="EMBL" id="WWD19258.1"/>
    </source>
</evidence>
<dbReference type="GO" id="GO:0016042">
    <property type="term" value="P:lipid catabolic process"/>
    <property type="evidence" value="ECO:0007669"/>
    <property type="project" value="UniProtKB-KW"/>
</dbReference>
<dbReference type="GO" id="GO:0003847">
    <property type="term" value="F:1-alkyl-2-acetylglycerophosphocholine esterase activity"/>
    <property type="evidence" value="ECO:0007669"/>
    <property type="project" value="UniProtKB-UniRule"/>
</dbReference>
<keyword evidence="1" id="KW-0442">Lipid degradation</keyword>
<name>A0A5M6C7B7_9TREE</name>
<dbReference type="EC" id="3.1.1.47" evidence="1"/>
<dbReference type="Gene3D" id="3.40.50.1820">
    <property type="entry name" value="alpha/beta hydrolase"/>
    <property type="match status" value="1"/>
</dbReference>
<proteinExistence type="inferred from homology"/>
<sequence>MPIPALLSASLPSAPGPYRVGYAPISHFPISPFSQPHPTHILNGKPALQIQQIGYSVFYPCSPESRGWLRGGGNGKGVSWVPEPFWGVVKGYEKFLGAKGMRWLSSTIGYIAGRIKMPVYPLAPLIPPPTHKYPLVIFSHGLAGTRHTYSQYCSALASEGYVVLAVEHRDGSGPAVCMPPQEGDKEDESRVMYYIKQTDLVWPSGEDKSLTHFRTLQLDLRTHEIYEAFYSFKRLLSEADENVKVEGLEGEKRKDWVGSLKGNVDWEELRLTGHSFGGGTLLHLLSTPSPDSRHLPPLPVKQAIALDPWLDPIPLPSDKLDPPSPLPPLLVLNSTGFTEWSVHFDRLMKMVKKAKGSLITVNGAGHQSFSDFPLLNPATQSSAQTLLNKFDSLSQAFFKRELHSSPDVEGKTPDDGKYERDSDGRSMKVKKEGKIGEAVIHVLGQE</sequence>
<gene>
    <name evidence="2" type="ORF">CI109_103716</name>
</gene>
<keyword evidence="1" id="KW-0378">Hydrolase</keyword>
<dbReference type="RefSeq" id="XP_031863944.1">
    <property type="nucleotide sequence ID" value="XM_032001781.1"/>
</dbReference>
<reference evidence="2" key="2">
    <citation type="submission" date="2024-01" db="EMBL/GenBank/DDBJ databases">
        <title>Comparative genomics of Cryptococcus and Kwoniella reveals pathogenesis evolution and contrasting modes of karyotype evolution via chromosome fusion or intercentromeric recombination.</title>
        <authorList>
            <person name="Coelho M.A."/>
            <person name="David-Palma M."/>
            <person name="Shea T."/>
            <person name="Bowers K."/>
            <person name="McGinley-Smith S."/>
            <person name="Mohammad A.W."/>
            <person name="Gnirke A."/>
            <person name="Yurkov A.M."/>
            <person name="Nowrousian M."/>
            <person name="Sun S."/>
            <person name="Cuomo C.A."/>
            <person name="Heitman J."/>
        </authorList>
    </citation>
    <scope>NUCLEOTIDE SEQUENCE</scope>
    <source>
        <strain evidence="2">CBS 12478</strain>
    </source>
</reference>
<dbReference type="SUPFAM" id="SSF53474">
    <property type="entry name" value="alpha/beta-Hydrolases"/>
    <property type="match status" value="1"/>
</dbReference>
<organism evidence="2 3">
    <name type="scientific">Kwoniella shandongensis</name>
    <dbReference type="NCBI Taxonomy" id="1734106"/>
    <lineage>
        <taxon>Eukaryota</taxon>
        <taxon>Fungi</taxon>
        <taxon>Dikarya</taxon>
        <taxon>Basidiomycota</taxon>
        <taxon>Agaricomycotina</taxon>
        <taxon>Tremellomycetes</taxon>
        <taxon>Tremellales</taxon>
        <taxon>Cryptococcaceae</taxon>
        <taxon>Kwoniella</taxon>
    </lineage>
</organism>
<keyword evidence="1" id="KW-0443">Lipid metabolism</keyword>
<dbReference type="PANTHER" id="PTHR10272">
    <property type="entry name" value="PLATELET-ACTIVATING FACTOR ACETYLHYDROLASE"/>
    <property type="match status" value="1"/>
</dbReference>
<dbReference type="OrthoDB" id="2363873at2759"/>
<dbReference type="Proteomes" id="UP000322225">
    <property type="component" value="Chromosome 6"/>
</dbReference>
<protein>
    <recommendedName>
        <fullName evidence="1">Putative phospholipase</fullName>
        <ecNumber evidence="1">3.1.1.47</ecNumber>
    </recommendedName>
</protein>
<evidence type="ECO:0000313" key="3">
    <source>
        <dbReference type="Proteomes" id="UP000322225"/>
    </source>
</evidence>
<dbReference type="InterPro" id="IPR029058">
    <property type="entry name" value="AB_hydrolase_fold"/>
</dbReference>
<comment type="similarity">
    <text evidence="1">Belongs to the serine esterase family.</text>
</comment>
<accession>A0A5M6C7B7</accession>
<dbReference type="KEGG" id="ksn:43585889"/>